<evidence type="ECO:0000259" key="1">
    <source>
        <dbReference type="PROSITE" id="PS50914"/>
    </source>
</evidence>
<dbReference type="InterPro" id="IPR007055">
    <property type="entry name" value="BON_dom"/>
</dbReference>
<dbReference type="InterPro" id="IPR051686">
    <property type="entry name" value="Lipoprotein_DolP"/>
</dbReference>
<dbReference type="Gene3D" id="3.30.1340.30">
    <property type="match status" value="1"/>
</dbReference>
<dbReference type="PROSITE" id="PS50914">
    <property type="entry name" value="BON"/>
    <property type="match status" value="1"/>
</dbReference>
<organism evidence="2 3">
    <name type="scientific">Flavobacterium circumlabens</name>
    <dbReference type="NCBI Taxonomy" id="2133765"/>
    <lineage>
        <taxon>Bacteria</taxon>
        <taxon>Pseudomonadati</taxon>
        <taxon>Bacteroidota</taxon>
        <taxon>Flavobacteriia</taxon>
        <taxon>Flavobacteriales</taxon>
        <taxon>Flavobacteriaceae</taxon>
        <taxon>Flavobacterium</taxon>
    </lineage>
</organism>
<dbReference type="Proteomes" id="UP000298340">
    <property type="component" value="Unassembled WGS sequence"/>
</dbReference>
<accession>A0A4Y7UCW2</accession>
<reference evidence="2 3" key="1">
    <citation type="journal article" date="2018" name="Syst. Appl. Microbiol.">
        <title>Flavobacterium circumlabens sp. nov. and Flavobacterium cupreum sp. nov., two psychrotrophic species isolated from Antarctic environmental samples.</title>
        <authorList>
            <person name="Kralova S."/>
            <person name="Busse H.J."/>
            <person name="Svec P."/>
            <person name="Maslanova I."/>
            <person name="Stankova E."/>
            <person name="Bartak M."/>
            <person name="Sedlacek I."/>
        </authorList>
    </citation>
    <scope>NUCLEOTIDE SEQUENCE [LARGE SCALE GENOMIC DNA]</scope>
    <source>
        <strain evidence="2 3">CCM 8828</strain>
    </source>
</reference>
<dbReference type="OrthoDB" id="870892at2"/>
<dbReference type="EMBL" id="QWDN01000003">
    <property type="protein sequence ID" value="TEB44293.1"/>
    <property type="molecule type" value="Genomic_DNA"/>
</dbReference>
<comment type="caution">
    <text evidence="2">The sequence shown here is derived from an EMBL/GenBank/DDBJ whole genome shotgun (WGS) entry which is preliminary data.</text>
</comment>
<dbReference type="SMART" id="SM00749">
    <property type="entry name" value="BON"/>
    <property type="match status" value="1"/>
</dbReference>
<evidence type="ECO:0000313" key="2">
    <source>
        <dbReference type="EMBL" id="TEB44293.1"/>
    </source>
</evidence>
<sequence>MIKRALQNHTAIDLAGISVEVFENEVTLEGTVDSRYQKELAAKIAWKTPGVRNVVNNLKVIHENTRITLNLFYKQLAKFY</sequence>
<dbReference type="PANTHER" id="PTHR34606:SF15">
    <property type="entry name" value="BON DOMAIN-CONTAINING PROTEIN"/>
    <property type="match status" value="1"/>
</dbReference>
<dbReference type="InterPro" id="IPR014004">
    <property type="entry name" value="Transpt-assoc_nodulatn_dom_bac"/>
</dbReference>
<dbReference type="RefSeq" id="WP_132035557.1">
    <property type="nucleotide sequence ID" value="NZ_QWDN01000003.1"/>
</dbReference>
<name>A0A4Y7UCW2_9FLAO</name>
<dbReference type="AlphaFoldDB" id="A0A4Y7UCW2"/>
<evidence type="ECO:0000313" key="3">
    <source>
        <dbReference type="Proteomes" id="UP000298340"/>
    </source>
</evidence>
<feature type="domain" description="BON" evidence="1">
    <location>
        <begin position="1"/>
        <end position="62"/>
    </location>
</feature>
<proteinExistence type="predicted"/>
<dbReference type="PANTHER" id="PTHR34606">
    <property type="entry name" value="BON DOMAIN-CONTAINING PROTEIN"/>
    <property type="match status" value="1"/>
</dbReference>
<protein>
    <submittedName>
        <fullName evidence="2">BON domain-containing protein</fullName>
    </submittedName>
</protein>
<gene>
    <name evidence="2" type="ORF">D0809_11080</name>
</gene>
<dbReference type="Pfam" id="PF04972">
    <property type="entry name" value="BON"/>
    <property type="match status" value="1"/>
</dbReference>